<dbReference type="PANTHER" id="PTHR42695">
    <property type="entry name" value="GLUTAMINE AMIDOTRANSFERASE YLR126C-RELATED"/>
    <property type="match status" value="1"/>
</dbReference>
<dbReference type="SUPFAM" id="SSF52317">
    <property type="entry name" value="Class I glutamine amidotransferase-like"/>
    <property type="match status" value="1"/>
</dbReference>
<dbReference type="STRING" id="1437059.A6A05_12750"/>
<dbReference type="RefSeq" id="WP_068501021.1">
    <property type="nucleotide sequence ID" value="NZ_LWQU01000142.1"/>
</dbReference>
<keyword evidence="3" id="KW-1185">Reference proteome</keyword>
<dbReference type="OrthoDB" id="7365442at2"/>
<dbReference type="PANTHER" id="PTHR42695:SF5">
    <property type="entry name" value="GLUTAMINE AMIDOTRANSFERASE YLR126C-RELATED"/>
    <property type="match status" value="1"/>
</dbReference>
<evidence type="ECO:0000313" key="3">
    <source>
        <dbReference type="Proteomes" id="UP000078543"/>
    </source>
</evidence>
<dbReference type="EMBL" id="LWQU01000142">
    <property type="protein sequence ID" value="OAN49888.1"/>
    <property type="molecule type" value="Genomic_DNA"/>
</dbReference>
<dbReference type="AlphaFoldDB" id="A0A178MP32"/>
<dbReference type="InterPro" id="IPR017926">
    <property type="entry name" value="GATASE"/>
</dbReference>
<dbReference type="PROSITE" id="PS51273">
    <property type="entry name" value="GATASE_TYPE_1"/>
    <property type="match status" value="1"/>
</dbReference>
<organism evidence="2 3">
    <name type="scientific">Magnetospirillum moscoviense</name>
    <dbReference type="NCBI Taxonomy" id="1437059"/>
    <lineage>
        <taxon>Bacteria</taxon>
        <taxon>Pseudomonadati</taxon>
        <taxon>Pseudomonadota</taxon>
        <taxon>Alphaproteobacteria</taxon>
        <taxon>Rhodospirillales</taxon>
        <taxon>Rhodospirillaceae</taxon>
        <taxon>Magnetospirillum</taxon>
    </lineage>
</organism>
<dbReference type="InterPro" id="IPR029062">
    <property type="entry name" value="Class_I_gatase-like"/>
</dbReference>
<evidence type="ECO:0000313" key="2">
    <source>
        <dbReference type="EMBL" id="OAN49888.1"/>
    </source>
</evidence>
<evidence type="ECO:0000259" key="1">
    <source>
        <dbReference type="Pfam" id="PF00117"/>
    </source>
</evidence>
<proteinExistence type="predicted"/>
<dbReference type="InterPro" id="IPR044992">
    <property type="entry name" value="ChyE-like"/>
</dbReference>
<comment type="caution">
    <text evidence="2">The sequence shown here is derived from an EMBL/GenBank/DDBJ whole genome shotgun (WGS) entry which is preliminary data.</text>
</comment>
<protein>
    <submittedName>
        <fullName evidence="2">GMP synthase</fullName>
    </submittedName>
</protein>
<dbReference type="Proteomes" id="UP000078543">
    <property type="component" value="Unassembled WGS sequence"/>
</dbReference>
<dbReference type="CDD" id="cd01741">
    <property type="entry name" value="GATase1_1"/>
    <property type="match status" value="1"/>
</dbReference>
<dbReference type="GO" id="GO:0005829">
    <property type="term" value="C:cytosol"/>
    <property type="evidence" value="ECO:0007669"/>
    <property type="project" value="TreeGrafter"/>
</dbReference>
<gene>
    <name evidence="2" type="ORF">A6A05_12750</name>
</gene>
<dbReference type="NCBIfam" id="NF005458">
    <property type="entry name" value="PRK07053.1"/>
    <property type="match status" value="1"/>
</dbReference>
<sequence>MKTCAAISHVAFEDLDCLAPVPAARGFGVTMLDAPTADLTGLDPLAADLWVVLGGPIGVYDEADYPFLTTEISLLKARLAADRPTLGICLGAQLMARALGARVYPNPNGKELGWAPLTLTEAGRNSTMAAIDGLAVLHWHGDTFDLPRGAQGLASTPATANQAFSWGLKGLGLQFHVEASQISLERWFVGHAGEIAATPQTSVSQLRQQTAAHAPRMEAAGAVMLGRWLDQVCV</sequence>
<feature type="domain" description="Glutamine amidotransferase" evidence="1">
    <location>
        <begin position="25"/>
        <end position="180"/>
    </location>
</feature>
<reference evidence="2 3" key="1">
    <citation type="submission" date="2016-04" db="EMBL/GenBank/DDBJ databases">
        <title>Draft genome sequence of freshwater magnetotactic bacteria Magnetospirillum marisnigri SP-1 and Magnetospirillum moscoviense BB-1.</title>
        <authorList>
            <person name="Koziaeva V."/>
            <person name="Dziuba M.V."/>
            <person name="Ivanov T.M."/>
            <person name="Kuznetsov B."/>
            <person name="Grouzdev D.S."/>
        </authorList>
    </citation>
    <scope>NUCLEOTIDE SEQUENCE [LARGE SCALE GENOMIC DNA]</scope>
    <source>
        <strain evidence="2 3">BB-1</strain>
    </source>
</reference>
<accession>A0A178MP32</accession>
<dbReference type="Pfam" id="PF00117">
    <property type="entry name" value="GATase"/>
    <property type="match status" value="1"/>
</dbReference>
<name>A0A178MP32_9PROT</name>
<dbReference type="Gene3D" id="3.40.50.880">
    <property type="match status" value="1"/>
</dbReference>